<dbReference type="RefSeq" id="WP_013700517.1">
    <property type="nucleotide sequence ID" value="NC_015385.1"/>
</dbReference>
<organism evidence="1 2">
    <name type="scientific">Treponema succinifaciens (strain ATCC 33096 / DSM 2489 / 6091)</name>
    <dbReference type="NCBI Taxonomy" id="869209"/>
    <lineage>
        <taxon>Bacteria</taxon>
        <taxon>Pseudomonadati</taxon>
        <taxon>Spirochaetota</taxon>
        <taxon>Spirochaetia</taxon>
        <taxon>Spirochaetales</taxon>
        <taxon>Treponemataceae</taxon>
        <taxon>Treponema</taxon>
    </lineage>
</organism>
<gene>
    <name evidence="1" type="ordered locus">Tresu_0245</name>
</gene>
<accession>F2NUB3</accession>
<dbReference type="AlphaFoldDB" id="F2NUB3"/>
<dbReference type="PROSITE" id="PS51257">
    <property type="entry name" value="PROKAR_LIPOPROTEIN"/>
    <property type="match status" value="1"/>
</dbReference>
<evidence type="ECO:0008006" key="3">
    <source>
        <dbReference type="Google" id="ProtNLM"/>
    </source>
</evidence>
<evidence type="ECO:0000313" key="1">
    <source>
        <dbReference type="EMBL" id="AEB13206.1"/>
    </source>
</evidence>
<reference evidence="2" key="2">
    <citation type="submission" date="2011-04" db="EMBL/GenBank/DDBJ databases">
        <title>The complete genome of chromosome of Treponema succinifaciens DSM 2489.</title>
        <authorList>
            <person name="Lucas S."/>
            <person name="Copeland A."/>
            <person name="Lapidus A."/>
            <person name="Bruce D."/>
            <person name="Goodwin L."/>
            <person name="Pitluck S."/>
            <person name="Peters L."/>
            <person name="Kyrpides N."/>
            <person name="Mavromatis K."/>
            <person name="Ivanova N."/>
            <person name="Ovchinnikova G."/>
            <person name="Teshima H."/>
            <person name="Detter J.C."/>
            <person name="Tapia R."/>
            <person name="Han C."/>
            <person name="Land M."/>
            <person name="Hauser L."/>
            <person name="Markowitz V."/>
            <person name="Cheng J.-F."/>
            <person name="Hugenholtz P."/>
            <person name="Woyke T."/>
            <person name="Wu D."/>
            <person name="Gronow S."/>
            <person name="Wellnitz S."/>
            <person name="Brambilla E."/>
            <person name="Klenk H.-P."/>
            <person name="Eisen J.A."/>
        </authorList>
    </citation>
    <scope>NUCLEOTIDE SEQUENCE [LARGE SCALE GENOMIC DNA]</scope>
    <source>
        <strain evidence="2">ATCC 33096 / DSM 2489 / 6091</strain>
    </source>
</reference>
<sequence>MKKKKLKICLFFVVVSLILSCKNNKKSIPKIKYDISKETINISSQDDSFQNLLNSVSIEKYKDESVSKIGIFSIVNLFDNEAIIDNFESYLSNQEKDIYIGIYTLLEPQTEFVRIDDNEQLFYQYFTIVNFDENRRMLITFWKYNPKYNNKFEYIFENKNKRIKILMEKKDAASYAITRS</sequence>
<dbReference type="HOGENOM" id="CLU_1495566_0_0_12"/>
<dbReference type="Proteomes" id="UP000006852">
    <property type="component" value="Chromosome"/>
</dbReference>
<evidence type="ECO:0000313" key="2">
    <source>
        <dbReference type="Proteomes" id="UP000006852"/>
    </source>
</evidence>
<dbReference type="STRING" id="869209.Tresu_0245"/>
<reference evidence="1 2" key="1">
    <citation type="journal article" date="2011" name="Stand. Genomic Sci.">
        <title>Complete genome sequence of Treponema succinifaciens type strain (6091).</title>
        <authorList>
            <person name="Han C."/>
            <person name="Gronow S."/>
            <person name="Teshima H."/>
            <person name="Lapidus A."/>
            <person name="Nolan M."/>
            <person name="Lucas S."/>
            <person name="Hammon N."/>
            <person name="Deshpande S."/>
            <person name="Cheng J.F."/>
            <person name="Zeytun A."/>
            <person name="Tapia R."/>
            <person name="Goodwin L."/>
            <person name="Pitluck S."/>
            <person name="Liolios K."/>
            <person name="Pagani I."/>
            <person name="Ivanova N."/>
            <person name="Mavromatis K."/>
            <person name="Mikhailova N."/>
            <person name="Huntemann M."/>
            <person name="Pati A."/>
            <person name="Chen A."/>
            <person name="Palaniappan K."/>
            <person name="Land M."/>
            <person name="Hauser L."/>
            <person name="Brambilla E.M."/>
            <person name="Rohde M."/>
            <person name="Goker M."/>
            <person name="Woyke T."/>
            <person name="Bristow J."/>
            <person name="Eisen J.A."/>
            <person name="Markowitz V."/>
            <person name="Hugenholtz P."/>
            <person name="Kyrpides N.C."/>
            <person name="Klenk H.P."/>
            <person name="Detter J.C."/>
        </authorList>
    </citation>
    <scope>NUCLEOTIDE SEQUENCE [LARGE SCALE GENOMIC DNA]</scope>
    <source>
        <strain evidence="2">ATCC 33096 / DSM 2489 / 6091</strain>
    </source>
</reference>
<keyword evidence="2" id="KW-1185">Reference proteome</keyword>
<protein>
    <recommendedName>
        <fullName evidence="3">Lipoprotein</fullName>
    </recommendedName>
</protein>
<dbReference type="EMBL" id="CP002631">
    <property type="protein sequence ID" value="AEB13206.1"/>
    <property type="molecule type" value="Genomic_DNA"/>
</dbReference>
<proteinExistence type="predicted"/>
<dbReference type="GeneID" id="302997480"/>
<name>F2NUB3_TRES6</name>
<dbReference type="KEGG" id="tsu:Tresu_0245"/>